<evidence type="ECO:0000313" key="3">
    <source>
        <dbReference type="Proteomes" id="UP000008784"/>
    </source>
</evidence>
<feature type="compositionally biased region" description="Polar residues" evidence="1">
    <location>
        <begin position="188"/>
        <end position="197"/>
    </location>
</feature>
<organism evidence="2 3">
    <name type="scientific">Arthrobotrys oligospora (strain ATCC 24927 / CBS 115.81 / DSM 1491)</name>
    <name type="common">Nematode-trapping fungus</name>
    <name type="synonym">Didymozoophaga oligospora</name>
    <dbReference type="NCBI Taxonomy" id="756982"/>
    <lineage>
        <taxon>Eukaryota</taxon>
        <taxon>Fungi</taxon>
        <taxon>Dikarya</taxon>
        <taxon>Ascomycota</taxon>
        <taxon>Pezizomycotina</taxon>
        <taxon>Orbiliomycetes</taxon>
        <taxon>Orbiliales</taxon>
        <taxon>Orbiliaceae</taxon>
        <taxon>Orbilia</taxon>
        <taxon>Orbilia oligospora</taxon>
    </lineage>
</organism>
<feature type="region of interest" description="Disordered" evidence="1">
    <location>
        <begin position="141"/>
        <end position="213"/>
    </location>
</feature>
<reference evidence="2 3" key="1">
    <citation type="journal article" date="2011" name="PLoS Pathog.">
        <title>Genomic and proteomic analyses of the fungus Arthrobotrys oligospora provide insights into nematode-trap formation.</title>
        <authorList>
            <person name="Yang J."/>
            <person name="Wang L."/>
            <person name="Ji X."/>
            <person name="Feng Y."/>
            <person name="Li X."/>
            <person name="Zou C."/>
            <person name="Xu J."/>
            <person name="Ren Y."/>
            <person name="Mi Q."/>
            <person name="Wu J."/>
            <person name="Liu S."/>
            <person name="Liu Y."/>
            <person name="Huang X."/>
            <person name="Wang H."/>
            <person name="Niu X."/>
            <person name="Li J."/>
            <person name="Liang L."/>
            <person name="Luo Y."/>
            <person name="Ji K."/>
            <person name="Zhou W."/>
            <person name="Yu Z."/>
            <person name="Li G."/>
            <person name="Liu Y."/>
            <person name="Li L."/>
            <person name="Qiao M."/>
            <person name="Feng L."/>
            <person name="Zhang K.-Q."/>
        </authorList>
    </citation>
    <scope>NUCLEOTIDE SEQUENCE [LARGE SCALE GENOMIC DNA]</scope>
    <source>
        <strain evidence="3">ATCC 24927 / CBS 115.81 / DSM 1491</strain>
    </source>
</reference>
<dbReference type="Proteomes" id="UP000008784">
    <property type="component" value="Unassembled WGS sequence"/>
</dbReference>
<dbReference type="RefSeq" id="XP_011124012.1">
    <property type="nucleotide sequence ID" value="XM_011125710.1"/>
</dbReference>
<name>G1XHQ0_ARTOA</name>
<evidence type="ECO:0000313" key="2">
    <source>
        <dbReference type="EMBL" id="EGX47298.1"/>
    </source>
</evidence>
<comment type="caution">
    <text evidence="2">The sequence shown here is derived from an EMBL/GenBank/DDBJ whole genome shotgun (WGS) entry which is preliminary data.</text>
</comment>
<dbReference type="HOGENOM" id="CLU_1294092_0_0_1"/>
<feature type="compositionally biased region" description="Basic and acidic residues" evidence="1">
    <location>
        <begin position="159"/>
        <end position="171"/>
    </location>
</feature>
<proteinExistence type="predicted"/>
<keyword evidence="3" id="KW-1185">Reference proteome</keyword>
<dbReference type="GeneID" id="22894989"/>
<accession>G1XHQ0</accession>
<dbReference type="EMBL" id="ADOT01000159">
    <property type="protein sequence ID" value="EGX47298.1"/>
    <property type="molecule type" value="Genomic_DNA"/>
</dbReference>
<dbReference type="AlphaFoldDB" id="G1XHQ0"/>
<sequence>MSNQPNMPPPPQINSTFYLPQYRRSPLPPSRSLGVPPTYSPVVPTWSRVPSTHTELYTRTLCLQLSQIKEVIEREHQHLSKIELQHQGCVADKAKLARENAQLITENNHLRAENASLRQWQSLQTNREGLHIAYREARSQVAKQKRMTEQMKGTTANHDNQDDLDRKDNVGTKRPRIGSARKGADTPLRNSEGNNVDTIECDHASEAPPCKTA</sequence>
<evidence type="ECO:0000256" key="1">
    <source>
        <dbReference type="SAM" id="MobiDB-lite"/>
    </source>
</evidence>
<gene>
    <name evidence="2" type="ORF">AOL_s00088g13</name>
</gene>
<protein>
    <submittedName>
        <fullName evidence="2">Uncharacterized protein</fullName>
    </submittedName>
</protein>
<dbReference type="InParanoid" id="G1XHQ0"/>